<dbReference type="Proteomes" id="UP000583944">
    <property type="component" value="Unassembled WGS sequence"/>
</dbReference>
<organism evidence="1 2">
    <name type="scientific">Trypanosoma cruzi</name>
    <dbReference type="NCBI Taxonomy" id="5693"/>
    <lineage>
        <taxon>Eukaryota</taxon>
        <taxon>Discoba</taxon>
        <taxon>Euglenozoa</taxon>
        <taxon>Kinetoplastea</taxon>
        <taxon>Metakinetoplastina</taxon>
        <taxon>Trypanosomatida</taxon>
        <taxon>Trypanosomatidae</taxon>
        <taxon>Trypanosoma</taxon>
        <taxon>Schizotrypanum</taxon>
    </lineage>
</organism>
<dbReference type="AlphaFoldDB" id="A0A7J6XMW3"/>
<dbReference type="VEuPathDB" id="TriTrypDB:ECC02_011418"/>
<evidence type="ECO:0000313" key="2">
    <source>
        <dbReference type="Proteomes" id="UP000583944"/>
    </source>
</evidence>
<sequence length="234" mass="23816">MPHSPRSSSNNTRDTYPCTVLSPIRYMAANSPKCPFSSKMSVSEGVVVLDSDGILVSPGVVFVLPGAVSTVCGTSLPSSTENSALSVQEMLSVNSADLGSASLFEGVRLLSELIVLSEFPSPASRLKLSSAPVVPVPVDRTSSFSAEGSVLCCTWCSPYTGPAAVFILNDAATGDTDPPLLPSASSSSTGCSVSLLSEDPSTSATSVNSSDCGSCGCTSESRCIDSFASCGVVC</sequence>
<reference evidence="1 2" key="1">
    <citation type="journal article" date="2019" name="Genome Biol. Evol.">
        <title>Nanopore Sequencing Significantly Improves Genome Assembly of the Protozoan Parasite Trypanosoma cruzi.</title>
        <authorList>
            <person name="Diaz-Viraque F."/>
            <person name="Pita S."/>
            <person name="Greif G."/>
            <person name="de Souza R.C.M."/>
            <person name="Iraola G."/>
            <person name="Robello C."/>
        </authorList>
    </citation>
    <scope>NUCLEOTIDE SEQUENCE [LARGE SCALE GENOMIC DNA]</scope>
    <source>
        <strain evidence="1 2">Berenice</strain>
    </source>
</reference>
<evidence type="ECO:0000313" key="1">
    <source>
        <dbReference type="EMBL" id="KAF5215852.1"/>
    </source>
</evidence>
<name>A0A7J6XMW3_TRYCR</name>
<dbReference type="EMBL" id="JABDHM010000264">
    <property type="protein sequence ID" value="KAF5215852.1"/>
    <property type="molecule type" value="Genomic_DNA"/>
</dbReference>
<gene>
    <name evidence="1" type="ORF">ECC02_011418</name>
</gene>
<proteinExistence type="predicted"/>
<protein>
    <submittedName>
        <fullName evidence="1">Uncharacterized protein</fullName>
    </submittedName>
</protein>
<comment type="caution">
    <text evidence="1">The sequence shown here is derived from an EMBL/GenBank/DDBJ whole genome shotgun (WGS) entry which is preliminary data.</text>
</comment>
<accession>A0A7J6XMW3</accession>